<organism evidence="2 3">
    <name type="scientific">Gossypium stocksii</name>
    <dbReference type="NCBI Taxonomy" id="47602"/>
    <lineage>
        <taxon>Eukaryota</taxon>
        <taxon>Viridiplantae</taxon>
        <taxon>Streptophyta</taxon>
        <taxon>Embryophyta</taxon>
        <taxon>Tracheophyta</taxon>
        <taxon>Spermatophyta</taxon>
        <taxon>Magnoliopsida</taxon>
        <taxon>eudicotyledons</taxon>
        <taxon>Gunneridae</taxon>
        <taxon>Pentapetalae</taxon>
        <taxon>rosids</taxon>
        <taxon>malvids</taxon>
        <taxon>Malvales</taxon>
        <taxon>Malvaceae</taxon>
        <taxon>Malvoideae</taxon>
        <taxon>Gossypium</taxon>
    </lineage>
</organism>
<evidence type="ECO:0000313" key="3">
    <source>
        <dbReference type="Proteomes" id="UP000828251"/>
    </source>
</evidence>
<evidence type="ECO:0000256" key="1">
    <source>
        <dbReference type="SAM" id="MobiDB-lite"/>
    </source>
</evidence>
<proteinExistence type="predicted"/>
<dbReference type="OrthoDB" id="10554142at2759"/>
<protein>
    <submittedName>
        <fullName evidence="2">Uncharacterized protein</fullName>
    </submittedName>
</protein>
<dbReference type="EMBL" id="JAIQCV010000008">
    <property type="protein sequence ID" value="KAH1073490.1"/>
    <property type="molecule type" value="Genomic_DNA"/>
</dbReference>
<feature type="compositionally biased region" description="Basic and acidic residues" evidence="1">
    <location>
        <begin position="418"/>
        <end position="427"/>
    </location>
</feature>
<comment type="caution">
    <text evidence="2">The sequence shown here is derived from an EMBL/GenBank/DDBJ whole genome shotgun (WGS) entry which is preliminary data.</text>
</comment>
<dbReference type="Proteomes" id="UP000828251">
    <property type="component" value="Unassembled WGS sequence"/>
</dbReference>
<name>A0A9D3V7P6_9ROSI</name>
<gene>
    <name evidence="2" type="ORF">J1N35_025818</name>
</gene>
<accession>A0A9D3V7P6</accession>
<sequence>MILSIPSTNIRCGLQACCIDVSLWVAYGACGPPSVYELPLLSFRDSPLTQSFGRIYPGHEGSNRLSKVIEDSFLFPLHALEARFHLLVYPLFYNFLNEYKIAPGQLLGFLWWIVTACCIDYRQREEGGRQNVNLLIALIDLRLVANVGIDCSFGNNSSRTNNISREINEAMDIDALIRGTSRKRKAAAGGYNVTSTSEEEGNNGRLEQCHKMSILMILLILPETRWLLCLKLQGRIHTLWGLQVELERVRELYLKMRGGNELINKQNEDFSEYLGVAEVKNDALSREMAAKREDKEATECQAKVARTKGKQLEALEKFKEETSRNVCNSISHLKMNILLHTHIAGGFFSAHRVDFDALYDMDMGALEFDVKYSQYSDEDPVENDNMTHLVVNDNMDRPVENDNVVPPTKNDNASQDANRGEEEANVP</sequence>
<feature type="region of interest" description="Disordered" evidence="1">
    <location>
        <begin position="393"/>
        <end position="427"/>
    </location>
</feature>
<evidence type="ECO:0000313" key="2">
    <source>
        <dbReference type="EMBL" id="KAH1073490.1"/>
    </source>
</evidence>
<dbReference type="AlphaFoldDB" id="A0A9D3V7P6"/>
<keyword evidence="3" id="KW-1185">Reference proteome</keyword>
<reference evidence="2 3" key="1">
    <citation type="journal article" date="2021" name="Plant Biotechnol. J.">
        <title>Multi-omics assisted identification of the key and species-specific regulatory components of drought-tolerant mechanisms in Gossypium stocksii.</title>
        <authorList>
            <person name="Yu D."/>
            <person name="Ke L."/>
            <person name="Zhang D."/>
            <person name="Wu Y."/>
            <person name="Sun Y."/>
            <person name="Mei J."/>
            <person name="Sun J."/>
            <person name="Sun Y."/>
        </authorList>
    </citation>
    <scope>NUCLEOTIDE SEQUENCE [LARGE SCALE GENOMIC DNA]</scope>
    <source>
        <strain evidence="3">cv. E1</strain>
        <tissue evidence="2">Leaf</tissue>
    </source>
</reference>